<dbReference type="AlphaFoldDB" id="A0A839AG72"/>
<dbReference type="GO" id="GO:0005524">
    <property type="term" value="F:ATP binding"/>
    <property type="evidence" value="ECO:0007669"/>
    <property type="project" value="InterPro"/>
</dbReference>
<dbReference type="CDD" id="cd07906">
    <property type="entry name" value="Adenylation_DNA_ligase_LigD_LigC"/>
    <property type="match status" value="1"/>
</dbReference>
<dbReference type="InterPro" id="IPR050191">
    <property type="entry name" value="ATP-dep_DNA_ligase"/>
</dbReference>
<protein>
    <recommendedName>
        <fullName evidence="2">DNA ligase (ATP)</fullName>
        <ecNumber evidence="2">6.5.1.1</ecNumber>
    </recommendedName>
</protein>
<dbReference type="Gene3D" id="3.30.470.30">
    <property type="entry name" value="DNA ligase/mRNA capping enzyme"/>
    <property type="match status" value="1"/>
</dbReference>
<dbReference type="GO" id="GO:0006310">
    <property type="term" value="P:DNA recombination"/>
    <property type="evidence" value="ECO:0007669"/>
    <property type="project" value="InterPro"/>
</dbReference>
<dbReference type="PANTHER" id="PTHR45674:SF4">
    <property type="entry name" value="DNA LIGASE 1"/>
    <property type="match status" value="1"/>
</dbReference>
<dbReference type="RefSeq" id="WP_182164989.1">
    <property type="nucleotide sequence ID" value="NZ_JACFXV010000053.1"/>
</dbReference>
<comment type="catalytic activity">
    <reaction evidence="4">
        <text>ATP + (deoxyribonucleotide)n-3'-hydroxyl + 5'-phospho-(deoxyribonucleotide)m = (deoxyribonucleotide)n+m + AMP + diphosphate.</text>
        <dbReference type="EC" id="6.5.1.1"/>
    </reaction>
</comment>
<dbReference type="Proteomes" id="UP000541109">
    <property type="component" value="Unassembled WGS sequence"/>
</dbReference>
<dbReference type="Pfam" id="PF04679">
    <property type="entry name" value="DNA_ligase_A_C"/>
    <property type="match status" value="1"/>
</dbReference>
<dbReference type="InterPro" id="IPR012309">
    <property type="entry name" value="DNA_ligase_ATP-dep_C"/>
</dbReference>
<reference evidence="6 7" key="1">
    <citation type="submission" date="2020-07" db="EMBL/GenBank/DDBJ databases">
        <title>Stappia sp., F7233, whole genome shotgun sequencing project.</title>
        <authorList>
            <person name="Jiang S."/>
            <person name="Liu Z.W."/>
            <person name="Du Z.J."/>
        </authorList>
    </citation>
    <scope>NUCLEOTIDE SEQUENCE [LARGE SCALE GENOMIC DNA]</scope>
    <source>
        <strain evidence="6 7">F7233</strain>
    </source>
</reference>
<evidence type="ECO:0000313" key="6">
    <source>
        <dbReference type="EMBL" id="MBA5777549.1"/>
    </source>
</evidence>
<keyword evidence="3 6" id="KW-0436">Ligase</keyword>
<comment type="caution">
    <text evidence="6">The sequence shown here is derived from an EMBL/GenBank/DDBJ whole genome shotgun (WGS) entry which is preliminary data.</text>
</comment>
<dbReference type="InterPro" id="IPR014146">
    <property type="entry name" value="LigD_ligase_dom"/>
</dbReference>
<dbReference type="CDD" id="cd07971">
    <property type="entry name" value="OBF_DNA_ligase_LigD"/>
    <property type="match status" value="1"/>
</dbReference>
<evidence type="ECO:0000256" key="2">
    <source>
        <dbReference type="ARBA" id="ARBA00012727"/>
    </source>
</evidence>
<evidence type="ECO:0000259" key="5">
    <source>
        <dbReference type="PROSITE" id="PS50160"/>
    </source>
</evidence>
<dbReference type="EMBL" id="JACFXV010000053">
    <property type="protein sequence ID" value="MBA5777549.1"/>
    <property type="molecule type" value="Genomic_DNA"/>
</dbReference>
<sequence>MAEDLFAKDADSAEARAAAHPDWRAPMLATLTDERFSDRGWIYERKFDGERVLLFREGECVRLLTRNRKDVSSTYPELAEAVARQPLHDFVADGEVVAFDGKVTSFARLQKRMQIKDADDARASGISVFYYLFDLLHVDGCNIEGLPLRRRKSLLRKCLRFRDPLRYTPHRNETGEKYFQTACRKGWEGVIAKRADAPYRHGRSRDWLKFKCARGQELVIGGFTPPDGERKGFGALLLGYYEDGVLCYAGKVGTGFDDAFLENFRKRLESRRRQTSPFAPVPDETDAMWVRPDLVAEIGFTEWTENGKLRHPRFLGLRRDKAAEDVVRERPS</sequence>
<organism evidence="6 7">
    <name type="scientific">Stappia albiluteola</name>
    <dbReference type="NCBI Taxonomy" id="2758565"/>
    <lineage>
        <taxon>Bacteria</taxon>
        <taxon>Pseudomonadati</taxon>
        <taxon>Pseudomonadota</taxon>
        <taxon>Alphaproteobacteria</taxon>
        <taxon>Hyphomicrobiales</taxon>
        <taxon>Stappiaceae</taxon>
        <taxon>Stappia</taxon>
    </lineage>
</organism>
<dbReference type="PROSITE" id="PS50160">
    <property type="entry name" value="DNA_LIGASE_A3"/>
    <property type="match status" value="1"/>
</dbReference>
<dbReference type="GO" id="GO:0006281">
    <property type="term" value="P:DNA repair"/>
    <property type="evidence" value="ECO:0007669"/>
    <property type="project" value="InterPro"/>
</dbReference>
<dbReference type="GO" id="GO:0003910">
    <property type="term" value="F:DNA ligase (ATP) activity"/>
    <property type="evidence" value="ECO:0007669"/>
    <property type="project" value="UniProtKB-EC"/>
</dbReference>
<accession>A0A839AG72</accession>
<evidence type="ECO:0000313" key="7">
    <source>
        <dbReference type="Proteomes" id="UP000541109"/>
    </source>
</evidence>
<proteinExistence type="inferred from homology"/>
<dbReference type="PANTHER" id="PTHR45674">
    <property type="entry name" value="DNA LIGASE 1/3 FAMILY MEMBER"/>
    <property type="match status" value="1"/>
</dbReference>
<name>A0A839AG72_9HYPH</name>
<feature type="domain" description="ATP-dependent DNA ligase family profile" evidence="5">
    <location>
        <begin position="121"/>
        <end position="211"/>
    </location>
</feature>
<evidence type="ECO:0000256" key="3">
    <source>
        <dbReference type="ARBA" id="ARBA00022598"/>
    </source>
</evidence>
<dbReference type="EC" id="6.5.1.1" evidence="2"/>
<dbReference type="Gene3D" id="2.40.50.140">
    <property type="entry name" value="Nucleic acid-binding proteins"/>
    <property type="match status" value="1"/>
</dbReference>
<evidence type="ECO:0000256" key="4">
    <source>
        <dbReference type="ARBA" id="ARBA00034003"/>
    </source>
</evidence>
<comment type="similarity">
    <text evidence="1">Belongs to the ATP-dependent DNA ligase family.</text>
</comment>
<gene>
    <name evidence="6" type="ORF">H2509_10485</name>
</gene>
<dbReference type="InterPro" id="IPR016059">
    <property type="entry name" value="DNA_ligase_ATP-dep_CS"/>
</dbReference>
<dbReference type="SUPFAM" id="SSF50249">
    <property type="entry name" value="Nucleic acid-binding proteins"/>
    <property type="match status" value="1"/>
</dbReference>
<dbReference type="InterPro" id="IPR012310">
    <property type="entry name" value="DNA_ligase_ATP-dep_cent"/>
</dbReference>
<dbReference type="PROSITE" id="PS00697">
    <property type="entry name" value="DNA_LIGASE_A1"/>
    <property type="match status" value="1"/>
</dbReference>
<dbReference type="Pfam" id="PF01068">
    <property type="entry name" value="DNA_ligase_A_M"/>
    <property type="match status" value="1"/>
</dbReference>
<dbReference type="NCBIfam" id="TIGR02779">
    <property type="entry name" value="NHEJ_ligase_lig"/>
    <property type="match status" value="1"/>
</dbReference>
<dbReference type="InterPro" id="IPR012340">
    <property type="entry name" value="NA-bd_OB-fold"/>
</dbReference>
<evidence type="ECO:0000256" key="1">
    <source>
        <dbReference type="ARBA" id="ARBA00007572"/>
    </source>
</evidence>
<keyword evidence="7" id="KW-1185">Reference proteome</keyword>
<dbReference type="SUPFAM" id="SSF56091">
    <property type="entry name" value="DNA ligase/mRNA capping enzyme, catalytic domain"/>
    <property type="match status" value="1"/>
</dbReference>
<dbReference type="Gene3D" id="3.30.1490.70">
    <property type="match status" value="1"/>
</dbReference>